<evidence type="ECO:0000313" key="3">
    <source>
        <dbReference type="Proteomes" id="UP001289066"/>
    </source>
</evidence>
<protein>
    <submittedName>
        <fullName evidence="2">Uncharacterized protein</fullName>
    </submittedName>
</protein>
<accession>A0AAW9J2L4</accession>
<feature type="transmembrane region" description="Helical" evidence="1">
    <location>
        <begin position="13"/>
        <end position="31"/>
    </location>
</feature>
<dbReference type="Proteomes" id="UP001289066">
    <property type="component" value="Unassembled WGS sequence"/>
</dbReference>
<reference evidence="2" key="1">
    <citation type="submission" date="2019-11" db="EMBL/GenBank/DDBJ databases">
        <title>Characterization of Clostridium perfringens isolates from swine manure treated agricultural soils.</title>
        <authorList>
            <person name="Wushke S.T."/>
        </authorList>
    </citation>
    <scope>NUCLEOTIDE SEQUENCE</scope>
    <source>
        <strain evidence="2">X15</strain>
    </source>
</reference>
<evidence type="ECO:0000256" key="1">
    <source>
        <dbReference type="SAM" id="Phobius"/>
    </source>
</evidence>
<dbReference type="EMBL" id="WNVG01000220">
    <property type="protein sequence ID" value="MDZ5034097.1"/>
    <property type="molecule type" value="Genomic_DNA"/>
</dbReference>
<keyword evidence="1" id="KW-1133">Transmembrane helix</keyword>
<keyword evidence="1" id="KW-0472">Membrane</keyword>
<proteinExistence type="predicted"/>
<keyword evidence="1" id="KW-0812">Transmembrane</keyword>
<sequence>MPLTENSFELSDFSFLLSTIVSIFLPSVLFIPAPRATISSSNINHDFLASKDNLSISFV</sequence>
<dbReference type="AlphaFoldDB" id="A0AAW9J2L4"/>
<evidence type="ECO:0000313" key="2">
    <source>
        <dbReference type="EMBL" id="MDZ5034097.1"/>
    </source>
</evidence>
<name>A0AAW9J2L4_CLOPF</name>
<gene>
    <name evidence="2" type="ORF">GNF81_15345</name>
</gene>
<comment type="caution">
    <text evidence="2">The sequence shown here is derived from an EMBL/GenBank/DDBJ whole genome shotgun (WGS) entry which is preliminary data.</text>
</comment>
<organism evidence="2 3">
    <name type="scientific">Clostridium perfringens</name>
    <dbReference type="NCBI Taxonomy" id="1502"/>
    <lineage>
        <taxon>Bacteria</taxon>
        <taxon>Bacillati</taxon>
        <taxon>Bacillota</taxon>
        <taxon>Clostridia</taxon>
        <taxon>Eubacteriales</taxon>
        <taxon>Clostridiaceae</taxon>
        <taxon>Clostridium</taxon>
    </lineage>
</organism>